<feature type="region of interest" description="Disordered" evidence="1">
    <location>
        <begin position="126"/>
        <end position="198"/>
    </location>
</feature>
<gene>
    <name evidence="2" type="ORF">EYF80_024361</name>
</gene>
<dbReference type="Proteomes" id="UP000314294">
    <property type="component" value="Unassembled WGS sequence"/>
</dbReference>
<evidence type="ECO:0000313" key="3">
    <source>
        <dbReference type="Proteomes" id="UP000314294"/>
    </source>
</evidence>
<reference evidence="2 3" key="1">
    <citation type="submission" date="2019-03" db="EMBL/GenBank/DDBJ databases">
        <title>First draft genome of Liparis tanakae, snailfish: a comprehensive survey of snailfish specific genes.</title>
        <authorList>
            <person name="Kim W."/>
            <person name="Song I."/>
            <person name="Jeong J.-H."/>
            <person name="Kim D."/>
            <person name="Kim S."/>
            <person name="Ryu S."/>
            <person name="Song J.Y."/>
            <person name="Lee S.K."/>
        </authorList>
    </citation>
    <scope>NUCLEOTIDE SEQUENCE [LARGE SCALE GENOMIC DNA]</scope>
    <source>
        <tissue evidence="2">Muscle</tissue>
    </source>
</reference>
<sequence length="198" mass="20128">MLGKPDTARISLCSMASRRGLRRARDQRRRTTALCFRFRSGTWSQVQSAADTRASSRPSHTRVASGAPRGTCCPQLLNPGLLPEHSATLSGRLTTGCHVLVSPRLQNQSGGGPQGYQGLGMGALRDRDQATGHGTVTGREGSRGTGAARETGTDRDGGGMGRTGGVQYGSGTPGSGTGDGTLGTGTPGTGTGIGTSGT</sequence>
<evidence type="ECO:0000313" key="2">
    <source>
        <dbReference type="EMBL" id="TNN65421.1"/>
    </source>
</evidence>
<evidence type="ECO:0000256" key="1">
    <source>
        <dbReference type="SAM" id="MobiDB-lite"/>
    </source>
</evidence>
<protein>
    <submittedName>
        <fullName evidence="2">Uncharacterized protein</fullName>
    </submittedName>
</protein>
<feature type="compositionally biased region" description="Gly residues" evidence="1">
    <location>
        <begin position="158"/>
        <end position="198"/>
    </location>
</feature>
<dbReference type="EMBL" id="SRLO01000235">
    <property type="protein sequence ID" value="TNN65421.1"/>
    <property type="molecule type" value="Genomic_DNA"/>
</dbReference>
<proteinExistence type="predicted"/>
<accession>A0A4Z2HIL0</accession>
<name>A0A4Z2HIL0_9TELE</name>
<dbReference type="AlphaFoldDB" id="A0A4Z2HIL0"/>
<keyword evidence="3" id="KW-1185">Reference proteome</keyword>
<organism evidence="2 3">
    <name type="scientific">Liparis tanakae</name>
    <name type="common">Tanaka's snailfish</name>
    <dbReference type="NCBI Taxonomy" id="230148"/>
    <lineage>
        <taxon>Eukaryota</taxon>
        <taxon>Metazoa</taxon>
        <taxon>Chordata</taxon>
        <taxon>Craniata</taxon>
        <taxon>Vertebrata</taxon>
        <taxon>Euteleostomi</taxon>
        <taxon>Actinopterygii</taxon>
        <taxon>Neopterygii</taxon>
        <taxon>Teleostei</taxon>
        <taxon>Neoteleostei</taxon>
        <taxon>Acanthomorphata</taxon>
        <taxon>Eupercaria</taxon>
        <taxon>Perciformes</taxon>
        <taxon>Cottioidei</taxon>
        <taxon>Cottales</taxon>
        <taxon>Liparidae</taxon>
        <taxon>Liparis</taxon>
    </lineage>
</organism>
<comment type="caution">
    <text evidence="2">The sequence shown here is derived from an EMBL/GenBank/DDBJ whole genome shotgun (WGS) entry which is preliminary data.</text>
</comment>